<feature type="region of interest" description="Disordered" evidence="3">
    <location>
        <begin position="275"/>
        <end position="301"/>
    </location>
</feature>
<organism evidence="4 5">
    <name type="scientific">Schistosoma margrebowiei</name>
    <dbReference type="NCBI Taxonomy" id="48269"/>
    <lineage>
        <taxon>Eukaryota</taxon>
        <taxon>Metazoa</taxon>
        <taxon>Spiralia</taxon>
        <taxon>Lophotrochozoa</taxon>
        <taxon>Platyhelminthes</taxon>
        <taxon>Trematoda</taxon>
        <taxon>Digenea</taxon>
        <taxon>Strigeidida</taxon>
        <taxon>Schistosomatoidea</taxon>
        <taxon>Schistosomatidae</taxon>
        <taxon>Schistosoma</taxon>
    </lineage>
</organism>
<dbReference type="EMBL" id="UZAI01002792">
    <property type="protein sequence ID" value="VDO74689.1"/>
    <property type="molecule type" value="Genomic_DNA"/>
</dbReference>
<dbReference type="GO" id="GO:0005739">
    <property type="term" value="C:mitochondrion"/>
    <property type="evidence" value="ECO:0007669"/>
    <property type="project" value="TreeGrafter"/>
</dbReference>
<keyword evidence="1" id="KW-0547">Nucleotide-binding</keyword>
<evidence type="ECO:0000256" key="2">
    <source>
        <dbReference type="ARBA" id="ARBA00023134"/>
    </source>
</evidence>
<gene>
    <name evidence="4" type="ORF">SMRZ_LOCUS7093</name>
</gene>
<dbReference type="GO" id="GO:0003924">
    <property type="term" value="F:GTPase activity"/>
    <property type="evidence" value="ECO:0007669"/>
    <property type="project" value="TreeGrafter"/>
</dbReference>
<evidence type="ECO:0000313" key="5">
    <source>
        <dbReference type="Proteomes" id="UP000277204"/>
    </source>
</evidence>
<protein>
    <submittedName>
        <fullName evidence="4">Uncharacterized protein</fullName>
    </submittedName>
</protein>
<dbReference type="AlphaFoldDB" id="A0A183LTG8"/>
<dbReference type="InterPro" id="IPR027417">
    <property type="entry name" value="P-loop_NTPase"/>
</dbReference>
<dbReference type="Proteomes" id="UP000277204">
    <property type="component" value="Unassembled WGS sequence"/>
</dbReference>
<dbReference type="STRING" id="48269.A0A183LTG8"/>
<keyword evidence="5" id="KW-1185">Reference proteome</keyword>
<dbReference type="PANTHER" id="PTHR45782:SF4">
    <property type="entry name" value="MITOCHONDRIAL RIBOSOME-ASSOCIATED GTPASE 1"/>
    <property type="match status" value="1"/>
</dbReference>
<evidence type="ECO:0000256" key="1">
    <source>
        <dbReference type="ARBA" id="ARBA00022741"/>
    </source>
</evidence>
<sequence>MPTVFSYQRYASKSVLQRLFSSESFGNISCKSEKVRYIGQQAVQWFPGHMRKGMDVIHSKMPLVDVIIEVHDARIPFSGRPEIFQKFELNRPTILLMNKIDLAEPISDRQAHTNRIVEESRIIKRGPLEVYYTQLNAPEKQKGILKRLMSSLPHLATTSGHPVNSVITVMVLGIPNSGKSTLINVLRSIGHGGPGGAARVGRIAGQTRSVGHPIILYRGNSSHISDDIDDSVMVPTDYKIQVFDTPGILEPRARTLSERLSLCVCGAVDYSSLQPGTSRRTLPRSGRPGSDNRPHTSNNTEDHCIRNHSCYSIPIIPPTPTYNTKLPVWLPPQVSPWPTILVRKTLSQVY</sequence>
<dbReference type="InterPro" id="IPR006073">
    <property type="entry name" value="GTP-bd"/>
</dbReference>
<evidence type="ECO:0000256" key="3">
    <source>
        <dbReference type="SAM" id="MobiDB-lite"/>
    </source>
</evidence>
<dbReference type="Pfam" id="PF01926">
    <property type="entry name" value="MMR_HSR1"/>
    <property type="match status" value="1"/>
</dbReference>
<keyword evidence="2" id="KW-0342">GTP-binding</keyword>
<dbReference type="GO" id="GO:0032543">
    <property type="term" value="P:mitochondrial translation"/>
    <property type="evidence" value="ECO:0007669"/>
    <property type="project" value="TreeGrafter"/>
</dbReference>
<dbReference type="PANTHER" id="PTHR45782">
    <property type="entry name" value="MITOCHONDRIAL RIBOSOME-ASSOCIATED GTPASE 1"/>
    <property type="match status" value="1"/>
</dbReference>
<name>A0A183LTG8_9TREM</name>
<dbReference type="GO" id="GO:0005525">
    <property type="term" value="F:GTP binding"/>
    <property type="evidence" value="ECO:0007669"/>
    <property type="project" value="UniProtKB-KW"/>
</dbReference>
<accession>A0A183LTG8</accession>
<dbReference type="PRINTS" id="PR00326">
    <property type="entry name" value="GTP1OBG"/>
</dbReference>
<feature type="compositionally biased region" description="Basic and acidic residues" evidence="3">
    <location>
        <begin position="290"/>
        <end position="301"/>
    </location>
</feature>
<dbReference type="CDD" id="cd01856">
    <property type="entry name" value="YlqF"/>
    <property type="match status" value="1"/>
</dbReference>
<evidence type="ECO:0000313" key="4">
    <source>
        <dbReference type="EMBL" id="VDO74689.1"/>
    </source>
</evidence>
<proteinExistence type="predicted"/>
<reference evidence="4 5" key="1">
    <citation type="submission" date="2018-11" db="EMBL/GenBank/DDBJ databases">
        <authorList>
            <consortium name="Pathogen Informatics"/>
        </authorList>
    </citation>
    <scope>NUCLEOTIDE SEQUENCE [LARGE SCALE GENOMIC DNA]</scope>
    <source>
        <strain evidence="4 5">Zambia</strain>
    </source>
</reference>
<dbReference type="Gene3D" id="3.40.50.300">
    <property type="entry name" value="P-loop containing nucleotide triphosphate hydrolases"/>
    <property type="match status" value="1"/>
</dbReference>
<dbReference type="SUPFAM" id="SSF52540">
    <property type="entry name" value="P-loop containing nucleoside triphosphate hydrolases"/>
    <property type="match status" value="1"/>
</dbReference>